<dbReference type="EMBL" id="MU854470">
    <property type="protein sequence ID" value="KAK4034658.1"/>
    <property type="molecule type" value="Genomic_DNA"/>
</dbReference>
<dbReference type="PRINTS" id="PR00385">
    <property type="entry name" value="P450"/>
</dbReference>
<evidence type="ECO:0000313" key="5">
    <source>
        <dbReference type="EMBL" id="KAK4034658.1"/>
    </source>
</evidence>
<evidence type="ECO:0000256" key="1">
    <source>
        <dbReference type="ARBA" id="ARBA00022617"/>
    </source>
</evidence>
<dbReference type="InterPro" id="IPR036396">
    <property type="entry name" value="Cyt_P450_sf"/>
</dbReference>
<evidence type="ECO:0000256" key="2">
    <source>
        <dbReference type="ARBA" id="ARBA00022723"/>
    </source>
</evidence>
<proteinExistence type="predicted"/>
<comment type="cofactor">
    <cofactor evidence="4">
        <name>heme</name>
        <dbReference type="ChEBI" id="CHEBI:30413"/>
    </cofactor>
</comment>
<dbReference type="SUPFAM" id="SSF48264">
    <property type="entry name" value="Cytochrome P450"/>
    <property type="match status" value="1"/>
</dbReference>
<keyword evidence="2 4" id="KW-0479">Metal-binding</keyword>
<dbReference type="PRINTS" id="PR00463">
    <property type="entry name" value="EP450I"/>
</dbReference>
<accession>A0AAN6PDA7</accession>
<protein>
    <submittedName>
        <fullName evidence="5">Pisatin demethylase</fullName>
    </submittedName>
</protein>
<dbReference type="GO" id="GO:0016705">
    <property type="term" value="F:oxidoreductase activity, acting on paired donors, with incorporation or reduction of molecular oxygen"/>
    <property type="evidence" value="ECO:0007669"/>
    <property type="project" value="InterPro"/>
</dbReference>
<comment type="caution">
    <text evidence="5">The sequence shown here is derived from an EMBL/GenBank/DDBJ whole genome shotgun (WGS) entry which is preliminary data.</text>
</comment>
<dbReference type="PANTHER" id="PTHR24305">
    <property type="entry name" value="CYTOCHROME P450"/>
    <property type="match status" value="1"/>
</dbReference>
<dbReference type="CDD" id="cd11060">
    <property type="entry name" value="CYP57A1-like"/>
    <property type="match status" value="1"/>
</dbReference>
<dbReference type="GO" id="GO:0005506">
    <property type="term" value="F:iron ion binding"/>
    <property type="evidence" value="ECO:0007669"/>
    <property type="project" value="InterPro"/>
</dbReference>
<evidence type="ECO:0000256" key="4">
    <source>
        <dbReference type="PIRSR" id="PIRSR602401-1"/>
    </source>
</evidence>
<dbReference type="InterPro" id="IPR050121">
    <property type="entry name" value="Cytochrome_P450_monoxygenase"/>
</dbReference>
<keyword evidence="3 4" id="KW-0408">Iron</keyword>
<dbReference type="PANTHER" id="PTHR24305:SF168">
    <property type="entry name" value="P450, PUTATIVE (EUROFUNG)-RELATED"/>
    <property type="match status" value="1"/>
</dbReference>
<dbReference type="Proteomes" id="UP001303115">
    <property type="component" value="Unassembled WGS sequence"/>
</dbReference>
<dbReference type="GO" id="GO:0020037">
    <property type="term" value="F:heme binding"/>
    <property type="evidence" value="ECO:0007669"/>
    <property type="project" value="InterPro"/>
</dbReference>
<keyword evidence="1 4" id="KW-0349">Heme</keyword>
<dbReference type="GO" id="GO:0004497">
    <property type="term" value="F:monooxygenase activity"/>
    <property type="evidence" value="ECO:0007669"/>
    <property type="project" value="InterPro"/>
</dbReference>
<organism evidence="5 6">
    <name type="scientific">Parachaetomium inaequale</name>
    <dbReference type="NCBI Taxonomy" id="2588326"/>
    <lineage>
        <taxon>Eukaryota</taxon>
        <taxon>Fungi</taxon>
        <taxon>Dikarya</taxon>
        <taxon>Ascomycota</taxon>
        <taxon>Pezizomycotina</taxon>
        <taxon>Sordariomycetes</taxon>
        <taxon>Sordariomycetidae</taxon>
        <taxon>Sordariales</taxon>
        <taxon>Chaetomiaceae</taxon>
        <taxon>Parachaetomium</taxon>
    </lineage>
</organism>
<reference evidence="6" key="1">
    <citation type="journal article" date="2023" name="Mol. Phylogenet. Evol.">
        <title>Genome-scale phylogeny and comparative genomics of the fungal order Sordariales.</title>
        <authorList>
            <person name="Hensen N."/>
            <person name="Bonometti L."/>
            <person name="Westerberg I."/>
            <person name="Brannstrom I.O."/>
            <person name="Guillou S."/>
            <person name="Cros-Aarteil S."/>
            <person name="Calhoun S."/>
            <person name="Haridas S."/>
            <person name="Kuo A."/>
            <person name="Mondo S."/>
            <person name="Pangilinan J."/>
            <person name="Riley R."/>
            <person name="LaButti K."/>
            <person name="Andreopoulos B."/>
            <person name="Lipzen A."/>
            <person name="Chen C."/>
            <person name="Yan M."/>
            <person name="Daum C."/>
            <person name="Ng V."/>
            <person name="Clum A."/>
            <person name="Steindorff A."/>
            <person name="Ohm R.A."/>
            <person name="Martin F."/>
            <person name="Silar P."/>
            <person name="Natvig D.O."/>
            <person name="Lalanne C."/>
            <person name="Gautier V."/>
            <person name="Ament-Velasquez S.L."/>
            <person name="Kruys A."/>
            <person name="Hutchinson M.I."/>
            <person name="Powell A.J."/>
            <person name="Barry K."/>
            <person name="Miller A.N."/>
            <person name="Grigoriev I.V."/>
            <person name="Debuchy R."/>
            <person name="Gladieux P."/>
            <person name="Hiltunen Thoren M."/>
            <person name="Johannesson H."/>
        </authorList>
    </citation>
    <scope>NUCLEOTIDE SEQUENCE [LARGE SCALE GENOMIC DNA]</scope>
    <source>
        <strain evidence="6">CBS 284.82</strain>
    </source>
</reference>
<evidence type="ECO:0000313" key="6">
    <source>
        <dbReference type="Proteomes" id="UP001303115"/>
    </source>
</evidence>
<evidence type="ECO:0000256" key="3">
    <source>
        <dbReference type="ARBA" id="ARBA00023004"/>
    </source>
</evidence>
<dbReference type="InterPro" id="IPR002401">
    <property type="entry name" value="Cyt_P450_E_grp-I"/>
</dbReference>
<dbReference type="Gene3D" id="1.10.630.10">
    <property type="entry name" value="Cytochrome P450"/>
    <property type="match status" value="1"/>
</dbReference>
<sequence>MTLVTITAISIGASGPSSSGPSSPAPATAGWSKFWLVRRQFGDKLLQHLLDVSAKYGPIARIAPDWVLVSSHAEIRRIWSVRSGYSRSEWYAGFRFDPNSDSIITMSDNKAHHAVRSRLLAAYQGRGITDQEQVVDAQIVKFIALIERKYVSTRATATEAAQMRPFEMGRRFSYFSQDAISAVVFGEPFGYLDADDDFYGAIDALEGMLLPCNMMALLPPLLAVVTSPLCKPFMPKKTDKHGVGRLLGVIDERVRVRYGEKPVRNMDALQVMVESGLSRQEVEAESLVHLLGGTDTTASALRTAVFFLSTNPAAYRRLQEEIDGVAERVTRPVIADAESKELRFLQACIMESMRCWPPISGLQAKMSSVDDVICGMKVPAGTHIAMSMFGIMRDKEVFGEDAEVFEPMRWLEASPEKLKEMEATQGLCFAAGTRWECLGKRLANIEIRKVLFELFLRFDFAMTDPVNPFTWKHQGFTLHQDMNVTVTKR</sequence>
<dbReference type="AlphaFoldDB" id="A0AAN6PDA7"/>
<feature type="binding site" description="axial binding residue" evidence="4">
    <location>
        <position position="437"/>
    </location>
    <ligand>
        <name>heme</name>
        <dbReference type="ChEBI" id="CHEBI:30413"/>
    </ligand>
    <ligandPart>
        <name>Fe</name>
        <dbReference type="ChEBI" id="CHEBI:18248"/>
    </ligandPart>
</feature>
<keyword evidence="6" id="KW-1185">Reference proteome</keyword>
<dbReference type="Pfam" id="PF00067">
    <property type="entry name" value="p450"/>
    <property type="match status" value="1"/>
</dbReference>
<dbReference type="InterPro" id="IPR001128">
    <property type="entry name" value="Cyt_P450"/>
</dbReference>
<gene>
    <name evidence="5" type="ORF">C8A01DRAFT_48994</name>
</gene>
<name>A0AAN6PDA7_9PEZI</name>